<reference evidence="2 3" key="1">
    <citation type="submission" date="2020-10" db="EMBL/GenBank/DDBJ databases">
        <title>The Coptis chinensis genome and diversification of protoberbering-type alkaloids.</title>
        <authorList>
            <person name="Wang B."/>
            <person name="Shu S."/>
            <person name="Song C."/>
            <person name="Liu Y."/>
        </authorList>
    </citation>
    <scope>NUCLEOTIDE SEQUENCE [LARGE SCALE GENOMIC DNA]</scope>
    <source>
        <strain evidence="2">HL-2020</strain>
        <tissue evidence="2">Leaf</tissue>
    </source>
</reference>
<name>A0A835HS28_9MAGN</name>
<evidence type="ECO:0000313" key="3">
    <source>
        <dbReference type="Proteomes" id="UP000631114"/>
    </source>
</evidence>
<accession>A0A835HS28</accession>
<dbReference type="PANTHER" id="PTHR33978">
    <property type="entry name" value="SERINE/THREONINE-KINASE"/>
    <property type="match status" value="1"/>
</dbReference>
<organism evidence="2 3">
    <name type="scientific">Coptis chinensis</name>
    <dbReference type="NCBI Taxonomy" id="261450"/>
    <lineage>
        <taxon>Eukaryota</taxon>
        <taxon>Viridiplantae</taxon>
        <taxon>Streptophyta</taxon>
        <taxon>Embryophyta</taxon>
        <taxon>Tracheophyta</taxon>
        <taxon>Spermatophyta</taxon>
        <taxon>Magnoliopsida</taxon>
        <taxon>Ranunculales</taxon>
        <taxon>Ranunculaceae</taxon>
        <taxon>Coptidoideae</taxon>
        <taxon>Coptis</taxon>
    </lineage>
</organism>
<proteinExistence type="predicted"/>
<dbReference type="PANTHER" id="PTHR33978:SF4">
    <property type="entry name" value="SERINE_THREONINE-KINASE"/>
    <property type="match status" value="1"/>
</dbReference>
<protein>
    <submittedName>
        <fullName evidence="2">Uncharacterized protein</fullName>
    </submittedName>
</protein>
<comment type="caution">
    <text evidence="2">The sequence shown here is derived from an EMBL/GenBank/DDBJ whole genome shotgun (WGS) entry which is preliminary data.</text>
</comment>
<evidence type="ECO:0000256" key="1">
    <source>
        <dbReference type="SAM" id="MobiDB-lite"/>
    </source>
</evidence>
<keyword evidence="3" id="KW-1185">Reference proteome</keyword>
<sequence>MEKPQEQNKKDQQHVKALVWDCDSSLYDSFELKSFERQLDSAISRTQSMPHVSASRHAPLPQLPLPPQPFSPKKSSKFSRSIHKLFRSIIRPKPNSSMIYQVEEWSKEGVYFVYDRSGALSTIPEASEHGMECMGHSTEFDSIVRKTASERFTATSIGISCA</sequence>
<feature type="region of interest" description="Disordered" evidence="1">
    <location>
        <begin position="47"/>
        <end position="76"/>
    </location>
</feature>
<gene>
    <name evidence="2" type="ORF">IFM89_025387</name>
</gene>
<evidence type="ECO:0000313" key="2">
    <source>
        <dbReference type="EMBL" id="KAF9602158.1"/>
    </source>
</evidence>
<feature type="compositionally biased region" description="Pro residues" evidence="1">
    <location>
        <begin position="61"/>
        <end position="70"/>
    </location>
</feature>
<dbReference type="OrthoDB" id="1932439at2759"/>
<dbReference type="Proteomes" id="UP000631114">
    <property type="component" value="Unassembled WGS sequence"/>
</dbReference>
<dbReference type="EMBL" id="JADFTS010000006">
    <property type="protein sequence ID" value="KAF9602158.1"/>
    <property type="molecule type" value="Genomic_DNA"/>
</dbReference>
<dbReference type="AlphaFoldDB" id="A0A835HS28"/>